<proteinExistence type="predicted"/>
<accession>A0AAV5KES0</accession>
<protein>
    <submittedName>
        <fullName evidence="1">Uncharacterized protein</fullName>
    </submittedName>
</protein>
<comment type="caution">
    <text evidence="1">The sequence shown here is derived from an EMBL/GenBank/DDBJ whole genome shotgun (WGS) entry which is preliminary data.</text>
</comment>
<keyword evidence="2" id="KW-1185">Reference proteome</keyword>
<gene>
    <name evidence="1" type="ORF">SLEP1_g32871</name>
</gene>
<dbReference type="Proteomes" id="UP001054252">
    <property type="component" value="Unassembled WGS sequence"/>
</dbReference>
<dbReference type="AlphaFoldDB" id="A0AAV5KES0"/>
<organism evidence="1 2">
    <name type="scientific">Rubroshorea leprosula</name>
    <dbReference type="NCBI Taxonomy" id="152421"/>
    <lineage>
        <taxon>Eukaryota</taxon>
        <taxon>Viridiplantae</taxon>
        <taxon>Streptophyta</taxon>
        <taxon>Embryophyta</taxon>
        <taxon>Tracheophyta</taxon>
        <taxon>Spermatophyta</taxon>
        <taxon>Magnoliopsida</taxon>
        <taxon>eudicotyledons</taxon>
        <taxon>Gunneridae</taxon>
        <taxon>Pentapetalae</taxon>
        <taxon>rosids</taxon>
        <taxon>malvids</taxon>
        <taxon>Malvales</taxon>
        <taxon>Dipterocarpaceae</taxon>
        <taxon>Rubroshorea</taxon>
    </lineage>
</organism>
<evidence type="ECO:0000313" key="2">
    <source>
        <dbReference type="Proteomes" id="UP001054252"/>
    </source>
</evidence>
<dbReference type="EMBL" id="BPVZ01000062">
    <property type="protein sequence ID" value="GKV23094.1"/>
    <property type="molecule type" value="Genomic_DNA"/>
</dbReference>
<name>A0AAV5KES0_9ROSI</name>
<evidence type="ECO:0000313" key="1">
    <source>
        <dbReference type="EMBL" id="GKV23094.1"/>
    </source>
</evidence>
<reference evidence="1 2" key="1">
    <citation type="journal article" date="2021" name="Commun. Biol.">
        <title>The genome of Shorea leprosula (Dipterocarpaceae) highlights the ecological relevance of drought in aseasonal tropical rainforests.</title>
        <authorList>
            <person name="Ng K.K.S."/>
            <person name="Kobayashi M.J."/>
            <person name="Fawcett J.A."/>
            <person name="Hatakeyama M."/>
            <person name="Paape T."/>
            <person name="Ng C.H."/>
            <person name="Ang C.C."/>
            <person name="Tnah L.H."/>
            <person name="Lee C.T."/>
            <person name="Nishiyama T."/>
            <person name="Sese J."/>
            <person name="O'Brien M.J."/>
            <person name="Copetti D."/>
            <person name="Mohd Noor M.I."/>
            <person name="Ong R.C."/>
            <person name="Putra M."/>
            <person name="Sireger I.Z."/>
            <person name="Indrioko S."/>
            <person name="Kosugi Y."/>
            <person name="Izuno A."/>
            <person name="Isagi Y."/>
            <person name="Lee S.L."/>
            <person name="Shimizu K.K."/>
        </authorList>
    </citation>
    <scope>NUCLEOTIDE SEQUENCE [LARGE SCALE GENOMIC DNA]</scope>
    <source>
        <strain evidence="1">214</strain>
    </source>
</reference>
<sequence>MIVAVDDREHSAYALEWTMLLLSSRAQHLRVGVDDATTAVGLLLLLSNPDWLEKMVCSCDLCHQIQPVVKVVKNGDRGTPVAATSAAASSQER</sequence>